<dbReference type="GO" id="GO:0043565">
    <property type="term" value="F:sequence-specific DNA binding"/>
    <property type="evidence" value="ECO:0007669"/>
    <property type="project" value="InterPro"/>
</dbReference>
<dbReference type="AlphaFoldDB" id="A0A174H508"/>
<keyword evidence="2" id="KW-0238">DNA-binding</keyword>
<keyword evidence="3" id="KW-0804">Transcription</keyword>
<dbReference type="GO" id="GO:0008168">
    <property type="term" value="F:methyltransferase activity"/>
    <property type="evidence" value="ECO:0007669"/>
    <property type="project" value="UniProtKB-KW"/>
</dbReference>
<evidence type="ECO:0000256" key="3">
    <source>
        <dbReference type="ARBA" id="ARBA00023163"/>
    </source>
</evidence>
<feature type="transmembrane region" description="Helical" evidence="4">
    <location>
        <begin position="21"/>
        <end position="44"/>
    </location>
</feature>
<keyword evidence="6" id="KW-0489">Methyltransferase</keyword>
<dbReference type="GO" id="GO:0003700">
    <property type="term" value="F:DNA-binding transcription factor activity"/>
    <property type="evidence" value="ECO:0007669"/>
    <property type="project" value="InterPro"/>
</dbReference>
<dbReference type="GO" id="GO:0032259">
    <property type="term" value="P:methylation"/>
    <property type="evidence" value="ECO:0007669"/>
    <property type="project" value="UniProtKB-KW"/>
</dbReference>
<name>A0A174H508_9FIRM</name>
<dbReference type="Pfam" id="PF12833">
    <property type="entry name" value="HTH_18"/>
    <property type="match status" value="1"/>
</dbReference>
<dbReference type="InterPro" id="IPR009057">
    <property type="entry name" value="Homeodomain-like_sf"/>
</dbReference>
<accession>A0A174H508</accession>
<feature type="domain" description="HTH araC/xylS-type" evidence="5">
    <location>
        <begin position="650"/>
        <end position="749"/>
    </location>
</feature>
<keyword evidence="4" id="KW-1133">Transmembrane helix</keyword>
<evidence type="ECO:0000313" key="7">
    <source>
        <dbReference type="Proteomes" id="UP000095651"/>
    </source>
</evidence>
<dbReference type="RefSeq" id="WP_055657226.1">
    <property type="nucleotide sequence ID" value="NZ_CABIXC010000010.1"/>
</dbReference>
<keyword evidence="1" id="KW-0805">Transcription regulation</keyword>
<dbReference type="Pfam" id="PF17853">
    <property type="entry name" value="GGDEF_2"/>
    <property type="match status" value="1"/>
</dbReference>
<dbReference type="PROSITE" id="PS00041">
    <property type="entry name" value="HTH_ARAC_FAMILY_1"/>
    <property type="match status" value="1"/>
</dbReference>
<dbReference type="SMART" id="SM00342">
    <property type="entry name" value="HTH_ARAC"/>
    <property type="match status" value="1"/>
</dbReference>
<gene>
    <name evidence="6" type="primary">adaA_12</name>
    <name evidence="6" type="ORF">ERS852407_03581</name>
</gene>
<organism evidence="6 7">
    <name type="scientific">Hungatella hathewayi</name>
    <dbReference type="NCBI Taxonomy" id="154046"/>
    <lineage>
        <taxon>Bacteria</taxon>
        <taxon>Bacillati</taxon>
        <taxon>Bacillota</taxon>
        <taxon>Clostridia</taxon>
        <taxon>Lachnospirales</taxon>
        <taxon>Lachnospiraceae</taxon>
        <taxon>Hungatella</taxon>
    </lineage>
</organism>
<sequence>MKTLVRGFFRRLRRFTLYRKLVLSFMALLAIFSLVIAALLYTLFTHVMHQEYKYMAQNSLVSADSVLQNASDKLSDVFNEVLSLPNLSVFFLNNQADRVNEAYIFSELRRMKNLYPYIEKISLVNFSSGRYLGTDGAADAVDPRLVDAYEQSHAGGMVSFRRMIPESIRFDQSPAFEVNTFAFFPAGQYVNSAIVLDLRDEYLIDLLNPADIHPMDQIFLITDEEVLIGREIVEELDWPVYFNELAEDDFHIMDIGDVRCAVTARYACIPSWKLVRVMPMVGSGILTKQLSVQIMVVLVIFLAAVLAGVRQMIRRIYTPVETMVEEQVEGGQNGTVDEISLIYDELMKRSSEIRKLTQRLSHSQTIFNGSWVKSQLLGDVETSKKIEKLAREQGGLPPNSPYRYVAVLAVDHYRQYNSSVDAGERGLHDFAISNILNELLGSHIMGALVRMDEQKLACILSCQSGVIAPEVLESLREFQKNFSAYFKQTVSIGLSAPAGLGKDAAKSYQQACMALQSRFYKGTGSLNLYEIRQENRRLGYPVKEEREILEAALTQDENALYRMQMRFLKDLDKQEESRTKGYTERCINSLITGLASRSVLVEHNDIHSEVYMAETMEELEGVFLRWGRIMLTRCREELKKDKAGEENPVLVAQNYVKEHYSEPDLSVEFLAGMVDLSPAYFGKQFSNILNISCSDYITDVRLENAARLLRETALPVQEISDRVGVGSINYFYRLFKKKYGDTPVGYRKKKGTKVMDEKKMED</sequence>
<dbReference type="Proteomes" id="UP000095651">
    <property type="component" value="Unassembled WGS sequence"/>
</dbReference>
<dbReference type="PANTHER" id="PTHR43280">
    <property type="entry name" value="ARAC-FAMILY TRANSCRIPTIONAL REGULATOR"/>
    <property type="match status" value="1"/>
</dbReference>
<dbReference type="Gene3D" id="1.10.10.60">
    <property type="entry name" value="Homeodomain-like"/>
    <property type="match status" value="2"/>
</dbReference>
<evidence type="ECO:0000256" key="1">
    <source>
        <dbReference type="ARBA" id="ARBA00023015"/>
    </source>
</evidence>
<keyword evidence="4" id="KW-0812">Transmembrane</keyword>
<dbReference type="EC" id="2.1.1.-" evidence="6"/>
<keyword evidence="6" id="KW-0808">Transferase</keyword>
<evidence type="ECO:0000313" key="6">
    <source>
        <dbReference type="EMBL" id="CUO68298.1"/>
    </source>
</evidence>
<dbReference type="InterPro" id="IPR041522">
    <property type="entry name" value="CdaR_GGDEF"/>
</dbReference>
<feature type="transmembrane region" description="Helical" evidence="4">
    <location>
        <begin position="290"/>
        <end position="309"/>
    </location>
</feature>
<dbReference type="PANTHER" id="PTHR43280:SF2">
    <property type="entry name" value="HTH-TYPE TRANSCRIPTIONAL REGULATOR EXSA"/>
    <property type="match status" value="1"/>
</dbReference>
<evidence type="ECO:0000256" key="2">
    <source>
        <dbReference type="ARBA" id="ARBA00023125"/>
    </source>
</evidence>
<keyword evidence="4" id="KW-0472">Membrane</keyword>
<dbReference type="SUPFAM" id="SSF46689">
    <property type="entry name" value="Homeodomain-like"/>
    <property type="match status" value="1"/>
</dbReference>
<dbReference type="InterPro" id="IPR018060">
    <property type="entry name" value="HTH_AraC"/>
</dbReference>
<dbReference type="PROSITE" id="PS01124">
    <property type="entry name" value="HTH_ARAC_FAMILY_2"/>
    <property type="match status" value="1"/>
</dbReference>
<evidence type="ECO:0000256" key="4">
    <source>
        <dbReference type="SAM" id="Phobius"/>
    </source>
</evidence>
<proteinExistence type="predicted"/>
<dbReference type="EMBL" id="CYZE01000010">
    <property type="protein sequence ID" value="CUO68298.1"/>
    <property type="molecule type" value="Genomic_DNA"/>
</dbReference>
<dbReference type="InterPro" id="IPR018062">
    <property type="entry name" value="HTH_AraC-typ_CS"/>
</dbReference>
<reference evidence="6 7" key="1">
    <citation type="submission" date="2015-09" db="EMBL/GenBank/DDBJ databases">
        <authorList>
            <consortium name="Pathogen Informatics"/>
        </authorList>
    </citation>
    <scope>NUCLEOTIDE SEQUENCE [LARGE SCALE GENOMIC DNA]</scope>
    <source>
        <strain evidence="6 7">2789STDY5608850</strain>
    </source>
</reference>
<protein>
    <submittedName>
        <fullName evidence="6">AraC family transcriptional regulator</fullName>
        <ecNumber evidence="6">2.1.1.-</ecNumber>
    </submittedName>
</protein>
<evidence type="ECO:0000259" key="5">
    <source>
        <dbReference type="PROSITE" id="PS01124"/>
    </source>
</evidence>